<keyword evidence="6" id="KW-1185">Reference proteome</keyword>
<dbReference type="InterPro" id="IPR018319">
    <property type="entry name" value="SelA-like"/>
</dbReference>
<comment type="caution">
    <text evidence="5">The sequence shown here is derived from an EMBL/GenBank/DDBJ whole genome shotgun (WGS) entry which is preliminary data.</text>
</comment>
<evidence type="ECO:0000313" key="6">
    <source>
        <dbReference type="Proteomes" id="UP000461443"/>
    </source>
</evidence>
<evidence type="ECO:0000256" key="3">
    <source>
        <dbReference type="ARBA" id="ARBA00044507"/>
    </source>
</evidence>
<keyword evidence="2 4" id="KW-0663">Pyridoxal phosphate</keyword>
<organism evidence="5 6">
    <name type="scientific">Acerihabitans arboris</name>
    <dbReference type="NCBI Taxonomy" id="2691583"/>
    <lineage>
        <taxon>Bacteria</taxon>
        <taxon>Pseudomonadati</taxon>
        <taxon>Pseudomonadota</taxon>
        <taxon>Gammaproteobacteria</taxon>
        <taxon>Enterobacterales</taxon>
        <taxon>Pectobacteriaceae</taxon>
        <taxon>Acerihabitans</taxon>
    </lineage>
</organism>
<dbReference type="Pfam" id="PF03841">
    <property type="entry name" value="SelA"/>
    <property type="match status" value="1"/>
</dbReference>
<dbReference type="InterPro" id="IPR015421">
    <property type="entry name" value="PyrdxlP-dep_Trfase_major"/>
</dbReference>
<proteinExistence type="inferred from homology"/>
<dbReference type="Gene3D" id="3.40.640.10">
    <property type="entry name" value="Type I PLP-dependent aspartate aminotransferase-like (Major domain)"/>
    <property type="match status" value="1"/>
</dbReference>
<keyword evidence="5" id="KW-0456">Lyase</keyword>
<name>A0A845SJU3_9GAMM</name>
<dbReference type="PANTHER" id="PTHR32328:SF0">
    <property type="entry name" value="L-SERYL-TRNA(SEC) SELENIUM TRANSFERASE"/>
    <property type="match status" value="1"/>
</dbReference>
<dbReference type="GO" id="GO:0016829">
    <property type="term" value="F:lyase activity"/>
    <property type="evidence" value="ECO:0007669"/>
    <property type="project" value="UniProtKB-KW"/>
</dbReference>
<evidence type="ECO:0000256" key="1">
    <source>
        <dbReference type="ARBA" id="ARBA00001933"/>
    </source>
</evidence>
<dbReference type="FunFam" id="3.40.640.10:FF:000056">
    <property type="entry name" value="SelA-like pyridoxal phosphate-dependent enzyme"/>
    <property type="match status" value="1"/>
</dbReference>
<dbReference type="AlphaFoldDB" id="A0A845SJU3"/>
<dbReference type="RefSeq" id="WP_162366249.1">
    <property type="nucleotide sequence ID" value="NZ_WUBS01000008.1"/>
</dbReference>
<gene>
    <name evidence="5" type="ORF">GRH90_12315</name>
</gene>
<evidence type="ECO:0000313" key="5">
    <source>
        <dbReference type="EMBL" id="NDL63527.1"/>
    </source>
</evidence>
<dbReference type="InterPro" id="IPR015424">
    <property type="entry name" value="PyrdxlP-dep_Trfase"/>
</dbReference>
<dbReference type="EMBL" id="WUBS01000008">
    <property type="protein sequence ID" value="NDL63527.1"/>
    <property type="molecule type" value="Genomic_DNA"/>
</dbReference>
<sequence>MSSIYSKYQLKEVINASGRMTILGVSTPRDDVVDAVNLGLNHYFEMKDLVDKTGAYLAGLLGVENAVIVSCASAGIAQSVAAVIVKDDLNLLVNLHAAPLTVPHDIVLPKGHNVNFGAPVGTMVALGGGKVVEAGYANECSPEQLAAAIGPQTAAVLYIKSHHCVQKSILSVEQAATVAHGHHLPLIVDAAAEEDLAVYYRQGADLVIYSGAKAIEGPTSGLVIGKTQPVEWVKRQGNGIGRAMKVGKEGILGLAQAIESYLGREKESGEEMVAKITPFIDRLNTLSGISARVIWDSAGRDIARAEMHFDEQVLGIATADIVSALKMGDPAIYFRGYKANAGIIEVDVRSVTPAQLDIICLRISELGTGPRP</sequence>
<evidence type="ECO:0000256" key="2">
    <source>
        <dbReference type="ARBA" id="ARBA00022898"/>
    </source>
</evidence>
<accession>A0A845SJU3</accession>
<dbReference type="SUPFAM" id="SSF53383">
    <property type="entry name" value="PLP-dependent transferases"/>
    <property type="match status" value="1"/>
</dbReference>
<dbReference type="InterPro" id="IPR006337">
    <property type="entry name" value="DgaE-like"/>
</dbReference>
<protein>
    <submittedName>
        <fullName evidence="5">DgaE family pyridoxal phosphate-dependent ammonia lyase</fullName>
    </submittedName>
</protein>
<evidence type="ECO:0000256" key="4">
    <source>
        <dbReference type="PIRSR" id="PIRSR618319-50"/>
    </source>
</evidence>
<comment type="similarity">
    <text evidence="3">Belongs to the SelA family.</text>
</comment>
<reference evidence="5 6" key="2">
    <citation type="submission" date="2020-02" db="EMBL/GenBank/DDBJ databases">
        <title>The new genus of Enterobacteriales.</title>
        <authorList>
            <person name="Kim I.S."/>
        </authorList>
    </citation>
    <scope>NUCLEOTIDE SEQUENCE [LARGE SCALE GENOMIC DNA]</scope>
    <source>
        <strain evidence="5 6">SAP-6</strain>
    </source>
</reference>
<dbReference type="GO" id="GO:0004125">
    <property type="term" value="F:L-seryl-tRNA(Sec) selenium transferase activity"/>
    <property type="evidence" value="ECO:0007669"/>
    <property type="project" value="TreeGrafter"/>
</dbReference>
<comment type="cofactor">
    <cofactor evidence="1 4">
        <name>pyridoxal 5'-phosphate</name>
        <dbReference type="ChEBI" id="CHEBI:597326"/>
    </cofactor>
</comment>
<dbReference type="PANTHER" id="PTHR32328">
    <property type="entry name" value="L-SERYL-TRNA(SEC) SELENIUM TRANSFERASE"/>
    <property type="match status" value="1"/>
</dbReference>
<dbReference type="Proteomes" id="UP000461443">
    <property type="component" value="Unassembled WGS sequence"/>
</dbReference>
<reference evidence="5 6" key="1">
    <citation type="submission" date="2019-12" db="EMBL/GenBank/DDBJ databases">
        <authorList>
            <person name="Lee S.D."/>
        </authorList>
    </citation>
    <scope>NUCLEOTIDE SEQUENCE [LARGE SCALE GENOMIC DNA]</scope>
    <source>
        <strain evidence="5 6">SAP-6</strain>
    </source>
</reference>
<feature type="modified residue" description="N6-(pyridoxal phosphate)lysine" evidence="4">
    <location>
        <position position="213"/>
    </location>
</feature>
<dbReference type="NCBIfam" id="TIGR01437">
    <property type="entry name" value="selA_rel"/>
    <property type="match status" value="1"/>
</dbReference>